<evidence type="ECO:0000256" key="1">
    <source>
        <dbReference type="ARBA" id="ARBA00005417"/>
    </source>
</evidence>
<dbReference type="GO" id="GO:0005524">
    <property type="term" value="F:ATP binding"/>
    <property type="evidence" value="ECO:0007669"/>
    <property type="project" value="UniProtKB-KW"/>
</dbReference>
<dbReference type="PROSITE" id="PS50893">
    <property type="entry name" value="ABC_TRANSPORTER_2"/>
    <property type="match status" value="1"/>
</dbReference>
<dbReference type="EMBL" id="FWDO01000003">
    <property type="protein sequence ID" value="SLM17387.1"/>
    <property type="molecule type" value="Genomic_DNA"/>
</dbReference>
<dbReference type="SUPFAM" id="SSF52540">
    <property type="entry name" value="P-loop containing nucleoside triphosphate hydrolases"/>
    <property type="match status" value="1"/>
</dbReference>
<dbReference type="SMART" id="SM00382">
    <property type="entry name" value="AAA"/>
    <property type="match status" value="1"/>
</dbReference>
<accession>A0A3P3XM62</accession>
<name>A0A3P3XM62_9SPIR</name>
<evidence type="ECO:0000256" key="3">
    <source>
        <dbReference type="ARBA" id="ARBA00022741"/>
    </source>
</evidence>
<sequence>MESVEKVIELAGVKKKFGERQALNGISLSVGRGNIFGYLGPNGAGKTTTIRILLDLLRADTGVVEVLGSPADHLETRRRIGFLLDADGLYDQLSAIENLEFYAALYGCKPRRQSIMKLLESVGLADRAEDRAGGYSKGMRRRLALARALVHDPELLILDEPMSGIDPSGQMELRAIIKNLVKERGKTILFSSHDLDEVERLCNRIALIDKGEIRVAGELGQLLGTGNQGRIIISTSVPVEPTLLSEMERRLWLKVNGSGPEGLELSLPADVVSFLAARGVGIEGVRAKHTSLEELYAGILKEREA</sequence>
<dbReference type="AlphaFoldDB" id="A0A3P3XM62"/>
<protein>
    <submittedName>
        <fullName evidence="6">ABC transporter related protein</fullName>
    </submittedName>
</protein>
<dbReference type="PROSITE" id="PS00211">
    <property type="entry name" value="ABC_TRANSPORTER_1"/>
    <property type="match status" value="1"/>
</dbReference>
<keyword evidence="4" id="KW-0067">ATP-binding</keyword>
<dbReference type="GO" id="GO:0016887">
    <property type="term" value="F:ATP hydrolysis activity"/>
    <property type="evidence" value="ECO:0007669"/>
    <property type="project" value="InterPro"/>
</dbReference>
<dbReference type="InterPro" id="IPR027417">
    <property type="entry name" value="P-loop_NTPase"/>
</dbReference>
<reference evidence="6" key="1">
    <citation type="submission" date="2017-02" db="EMBL/GenBank/DDBJ databases">
        <authorList>
            <person name="Regsiter A."/>
            <person name="William W."/>
        </authorList>
    </citation>
    <scope>NUCLEOTIDE SEQUENCE</scope>
    <source>
        <strain evidence="6">BdmA 4</strain>
    </source>
</reference>
<gene>
    <name evidence="6" type="ORF">SPIRO4BDMA_30024</name>
</gene>
<comment type="similarity">
    <text evidence="1">Belongs to the ABC transporter superfamily.</text>
</comment>
<keyword evidence="3" id="KW-0547">Nucleotide-binding</keyword>
<dbReference type="InterPro" id="IPR003439">
    <property type="entry name" value="ABC_transporter-like_ATP-bd"/>
</dbReference>
<proteinExistence type="inferred from homology"/>
<dbReference type="Pfam" id="PF00005">
    <property type="entry name" value="ABC_tran"/>
    <property type="match status" value="1"/>
</dbReference>
<dbReference type="PANTHER" id="PTHR43335">
    <property type="entry name" value="ABC TRANSPORTER, ATP-BINDING PROTEIN"/>
    <property type="match status" value="1"/>
</dbReference>
<keyword evidence="2" id="KW-0813">Transport</keyword>
<evidence type="ECO:0000256" key="2">
    <source>
        <dbReference type="ARBA" id="ARBA00022448"/>
    </source>
</evidence>
<evidence type="ECO:0000313" key="6">
    <source>
        <dbReference type="EMBL" id="SLM17387.1"/>
    </source>
</evidence>
<dbReference type="InterPro" id="IPR003593">
    <property type="entry name" value="AAA+_ATPase"/>
</dbReference>
<organism evidence="6">
    <name type="scientific">uncultured spirochete</name>
    <dbReference type="NCBI Taxonomy" id="156406"/>
    <lineage>
        <taxon>Bacteria</taxon>
        <taxon>Pseudomonadati</taxon>
        <taxon>Spirochaetota</taxon>
        <taxon>Spirochaetia</taxon>
        <taxon>Spirochaetales</taxon>
        <taxon>environmental samples</taxon>
    </lineage>
</organism>
<dbReference type="InterPro" id="IPR017871">
    <property type="entry name" value="ABC_transporter-like_CS"/>
</dbReference>
<evidence type="ECO:0000256" key="4">
    <source>
        <dbReference type="ARBA" id="ARBA00022840"/>
    </source>
</evidence>
<feature type="domain" description="ABC transporter" evidence="5">
    <location>
        <begin position="8"/>
        <end position="235"/>
    </location>
</feature>
<evidence type="ECO:0000259" key="5">
    <source>
        <dbReference type="PROSITE" id="PS50893"/>
    </source>
</evidence>
<dbReference type="Gene3D" id="3.40.50.300">
    <property type="entry name" value="P-loop containing nucleotide triphosphate hydrolases"/>
    <property type="match status" value="1"/>
</dbReference>